<evidence type="ECO:0000256" key="1">
    <source>
        <dbReference type="SAM" id="MobiDB-lite"/>
    </source>
</evidence>
<dbReference type="AlphaFoldDB" id="A0A5C4N7K6"/>
<dbReference type="Proteomes" id="UP000305709">
    <property type="component" value="Unassembled WGS sequence"/>
</dbReference>
<evidence type="ECO:0000313" key="3">
    <source>
        <dbReference type="Proteomes" id="UP000305709"/>
    </source>
</evidence>
<accession>A0A5C4N7K6</accession>
<comment type="caution">
    <text evidence="2">The sequence shown here is derived from an EMBL/GenBank/DDBJ whole genome shotgun (WGS) entry which is preliminary data.</text>
</comment>
<name>A0A5C4N7K6_9RHOB</name>
<organism evidence="2 3">
    <name type="scientific">Rubellimicrobium roseum</name>
    <dbReference type="NCBI Taxonomy" id="687525"/>
    <lineage>
        <taxon>Bacteria</taxon>
        <taxon>Pseudomonadati</taxon>
        <taxon>Pseudomonadota</taxon>
        <taxon>Alphaproteobacteria</taxon>
        <taxon>Rhodobacterales</taxon>
        <taxon>Roseobacteraceae</taxon>
        <taxon>Rubellimicrobium</taxon>
    </lineage>
</organism>
<gene>
    <name evidence="2" type="ORF">FHG71_14240</name>
</gene>
<reference evidence="2 3" key="1">
    <citation type="submission" date="2019-06" db="EMBL/GenBank/DDBJ databases">
        <authorList>
            <person name="Jiang L."/>
        </authorList>
    </citation>
    <scope>NUCLEOTIDE SEQUENCE [LARGE SCALE GENOMIC DNA]</scope>
    <source>
        <strain evidence="2 3">YIM 48858</strain>
    </source>
</reference>
<proteinExistence type="predicted"/>
<feature type="region of interest" description="Disordered" evidence="1">
    <location>
        <begin position="69"/>
        <end position="146"/>
    </location>
</feature>
<evidence type="ECO:0008006" key="4">
    <source>
        <dbReference type="Google" id="ProtNLM"/>
    </source>
</evidence>
<dbReference type="OrthoDB" id="7728370at2"/>
<dbReference type="EMBL" id="VDFV01000023">
    <property type="protein sequence ID" value="TNC68781.1"/>
    <property type="molecule type" value="Genomic_DNA"/>
</dbReference>
<keyword evidence="3" id="KW-1185">Reference proteome</keyword>
<sequence length="146" mass="15968">MPRSKAQQLAAAKARYDRLRAEAERIRKGDDTHRKVVYGSALLLALDEMSPDLKAEVLEHVHRHITRPATRARFGIPPLTNGEVADPTSEGPAGALQPEPRQVQAERRSDSPGTARAEPPRPTEPATVVTGRHSRTDAGQADLPFE</sequence>
<evidence type="ECO:0000313" key="2">
    <source>
        <dbReference type="EMBL" id="TNC68781.1"/>
    </source>
</evidence>
<protein>
    <recommendedName>
        <fullName evidence="4">Mobilization protein</fullName>
    </recommendedName>
</protein>
<dbReference type="RefSeq" id="WP_139082364.1">
    <property type="nucleotide sequence ID" value="NZ_VDFV01000023.1"/>
</dbReference>